<dbReference type="GO" id="GO:0046872">
    <property type="term" value="F:metal ion binding"/>
    <property type="evidence" value="ECO:0007669"/>
    <property type="project" value="UniProtKB-KW"/>
</dbReference>
<keyword evidence="4" id="KW-0479">Metal-binding</keyword>
<evidence type="ECO:0000313" key="8">
    <source>
        <dbReference type="EMBL" id="BAI80304.1"/>
    </source>
</evidence>
<accession>D3PCI1</accession>
<evidence type="ECO:0000256" key="1">
    <source>
        <dbReference type="ARBA" id="ARBA00001966"/>
    </source>
</evidence>
<feature type="domain" description="Radical SAM core" evidence="7">
    <location>
        <begin position="11"/>
        <end position="247"/>
    </location>
</feature>
<dbReference type="PROSITE" id="PS51918">
    <property type="entry name" value="RADICAL_SAM"/>
    <property type="match status" value="1"/>
</dbReference>
<sequence length="308" mass="35091">MKYIFGPVPSRRLGASLGVNLVPKKICSLDCVYCEVGKTTDFEIERKRFFAPDDLLSEFKIIYERKKDIIDVVTFTGAGEPTLNIDLTYLASEVKKNIDKPLAVLTNGTLLFREDVRNELLIFDIVVPSFDAVSEDIFKRVNRPHPELKIEKIIKGLKEFSQIFKGKLFVEILLVKGVNDSNEELDKIANVLKDINYTKVQLNTVFRPPAYKGFQGLNEGELLEKGLYLAKKGVKVETVGSFIKSLSNNNENLEEDLISLLSMRPCTLDDLKLLFERSDIEKIINKLIIDNKLTKVIINKDEFIKVRD</sequence>
<dbReference type="InterPro" id="IPR058240">
    <property type="entry name" value="rSAM_sf"/>
</dbReference>
<evidence type="ECO:0000256" key="6">
    <source>
        <dbReference type="ARBA" id="ARBA00023014"/>
    </source>
</evidence>
<keyword evidence="2" id="KW-0004">4Fe-4S</keyword>
<keyword evidence="5" id="KW-0408">Iron</keyword>
<evidence type="ECO:0000259" key="7">
    <source>
        <dbReference type="PROSITE" id="PS51918"/>
    </source>
</evidence>
<dbReference type="KEGG" id="ddf:DEFDS_0828"/>
<dbReference type="HOGENOM" id="CLU_058377_0_0_0"/>
<dbReference type="GO" id="GO:0003824">
    <property type="term" value="F:catalytic activity"/>
    <property type="evidence" value="ECO:0007669"/>
    <property type="project" value="InterPro"/>
</dbReference>
<dbReference type="CDD" id="cd01335">
    <property type="entry name" value="Radical_SAM"/>
    <property type="match status" value="1"/>
</dbReference>
<dbReference type="AlphaFoldDB" id="D3PCI1"/>
<dbReference type="GO" id="GO:0051539">
    <property type="term" value="F:4 iron, 4 sulfur cluster binding"/>
    <property type="evidence" value="ECO:0007669"/>
    <property type="project" value="UniProtKB-KW"/>
</dbReference>
<dbReference type="OrthoDB" id="9800840at2"/>
<keyword evidence="3" id="KW-0949">S-adenosyl-L-methionine</keyword>
<name>D3PCI1_DEFDS</name>
<comment type="cofactor">
    <cofactor evidence="1">
        <name>[4Fe-4S] cluster</name>
        <dbReference type="ChEBI" id="CHEBI:49883"/>
    </cofactor>
</comment>
<organism evidence="8 9">
    <name type="scientific">Deferribacter desulfuricans (strain DSM 14783 / JCM 11476 / NBRC 101012 / SSM1)</name>
    <dbReference type="NCBI Taxonomy" id="639282"/>
    <lineage>
        <taxon>Bacteria</taxon>
        <taxon>Pseudomonadati</taxon>
        <taxon>Deferribacterota</taxon>
        <taxon>Deferribacteres</taxon>
        <taxon>Deferribacterales</taxon>
        <taxon>Deferribacteraceae</taxon>
        <taxon>Deferribacter</taxon>
    </lineage>
</organism>
<dbReference type="InterPro" id="IPR007197">
    <property type="entry name" value="rSAM"/>
</dbReference>
<dbReference type="Gene3D" id="3.20.20.70">
    <property type="entry name" value="Aldolase class I"/>
    <property type="match status" value="1"/>
</dbReference>
<proteinExistence type="predicted"/>
<dbReference type="RefSeq" id="WP_013007552.1">
    <property type="nucleotide sequence ID" value="NC_013939.1"/>
</dbReference>
<dbReference type="EMBL" id="AP011529">
    <property type="protein sequence ID" value="BAI80304.1"/>
    <property type="molecule type" value="Genomic_DNA"/>
</dbReference>
<keyword evidence="9" id="KW-1185">Reference proteome</keyword>
<dbReference type="Proteomes" id="UP000001520">
    <property type="component" value="Chromosome"/>
</dbReference>
<dbReference type="PANTHER" id="PTHR43787">
    <property type="entry name" value="FEMO COFACTOR BIOSYNTHESIS PROTEIN NIFB-RELATED"/>
    <property type="match status" value="1"/>
</dbReference>
<evidence type="ECO:0000313" key="9">
    <source>
        <dbReference type="Proteomes" id="UP000001520"/>
    </source>
</evidence>
<evidence type="ECO:0000256" key="2">
    <source>
        <dbReference type="ARBA" id="ARBA00022485"/>
    </source>
</evidence>
<reference evidence="8 9" key="1">
    <citation type="journal article" date="2010" name="DNA Res.">
        <title>Bacterial lifestyle in a deep-sea hydrothermal vent chimney revealed by the genome sequence of the thermophilic bacterium Deferribacter desulfuricans SSM1.</title>
        <authorList>
            <person name="Takaki Y."/>
            <person name="Shimamura S."/>
            <person name="Nakagawa S."/>
            <person name="Fukuhara Y."/>
            <person name="Horikawa H."/>
            <person name="Ankai A."/>
            <person name="Harada T."/>
            <person name="Hosoyama A."/>
            <person name="Oguchi A."/>
            <person name="Fukui S."/>
            <person name="Fujita N."/>
            <person name="Takami H."/>
            <person name="Takai K."/>
        </authorList>
    </citation>
    <scope>NUCLEOTIDE SEQUENCE [LARGE SCALE GENOMIC DNA]</scope>
    <source>
        <strain evidence="9">DSM 14783 / JCM 11476 / NBRC 101012 / SSM1</strain>
    </source>
</reference>
<dbReference type="Pfam" id="PF04055">
    <property type="entry name" value="Radical_SAM"/>
    <property type="match status" value="1"/>
</dbReference>
<evidence type="ECO:0000256" key="4">
    <source>
        <dbReference type="ARBA" id="ARBA00022723"/>
    </source>
</evidence>
<dbReference type="SFLD" id="SFLDS00029">
    <property type="entry name" value="Radical_SAM"/>
    <property type="match status" value="1"/>
</dbReference>
<dbReference type="eggNOG" id="COG0731">
    <property type="taxonomic scope" value="Bacteria"/>
</dbReference>
<gene>
    <name evidence="8" type="ordered locus">DEFDS_0828</name>
</gene>
<protein>
    <recommendedName>
        <fullName evidence="7">Radical SAM core domain-containing protein</fullName>
    </recommendedName>
</protein>
<dbReference type="PANTHER" id="PTHR43787:SF11">
    <property type="entry name" value="UPF0026 PROTEIN SLR1464"/>
    <property type="match status" value="1"/>
</dbReference>
<dbReference type="InterPro" id="IPR013785">
    <property type="entry name" value="Aldolase_TIM"/>
</dbReference>
<dbReference type="SUPFAM" id="SSF102114">
    <property type="entry name" value="Radical SAM enzymes"/>
    <property type="match status" value="1"/>
</dbReference>
<dbReference type="SFLD" id="SFLDG01083">
    <property type="entry name" value="Uncharacterised_Radical_SAM_Su"/>
    <property type="match status" value="1"/>
</dbReference>
<dbReference type="InterPro" id="IPR040084">
    <property type="entry name" value="GTPase_Obg"/>
</dbReference>
<evidence type="ECO:0000256" key="3">
    <source>
        <dbReference type="ARBA" id="ARBA00022691"/>
    </source>
</evidence>
<dbReference type="STRING" id="639282.DEFDS_0828"/>
<keyword evidence="6" id="KW-0411">Iron-sulfur</keyword>
<evidence type="ECO:0000256" key="5">
    <source>
        <dbReference type="ARBA" id="ARBA00023004"/>
    </source>
</evidence>